<sequence length="391" mass="44137">MMTDINIAIVGHVSVGKTTVLNALFRDKYGEVSMKRTTAGINYFRLLPNQDAANDENSVLLTRGTQSADTVLTEITADNQNFRNSNEIHEKVFEIELDEPLCTMRDDANLVMVDIPGINEAGAGMDDPDDSEQSVLVEESRKELGRLFSLRNNLRVLEEMLQPSPTKRSRSSGKFPPVLIPTSAMHAYFYRTASLMNLDQFKKFDKDLIEMIGREEVGKFKLKTLNQDERYEAVHRVVSEDAQYKERLEATNFDKFLGALRYAIGNEQDQMATIKDQLSVALKHLSPQRGLANQFTSIYENSEILGMASARFCDNFWSNYEKLEQLSYFCERPSGSHERAKNLLCRGSKGKFTRGSGKSARAHAQASSLPFALHFRACAKERRYGCGSGFF</sequence>
<dbReference type="Proteomes" id="UP000198406">
    <property type="component" value="Unassembled WGS sequence"/>
</dbReference>
<dbReference type="InParanoid" id="A0A1Z5JMM9"/>
<feature type="domain" description="Dynamin N-terminal" evidence="1">
    <location>
        <begin position="7"/>
        <end position="121"/>
    </location>
</feature>
<protein>
    <recommendedName>
        <fullName evidence="1">Dynamin N-terminal domain-containing protein</fullName>
    </recommendedName>
</protein>
<evidence type="ECO:0000259" key="1">
    <source>
        <dbReference type="Pfam" id="PF00350"/>
    </source>
</evidence>
<dbReference type="OrthoDB" id="43903at2759"/>
<evidence type="ECO:0000313" key="2">
    <source>
        <dbReference type="EMBL" id="GAX15041.1"/>
    </source>
</evidence>
<proteinExistence type="predicted"/>
<name>A0A1Z5JMM9_FISSO</name>
<dbReference type="EMBL" id="BDSP01000087">
    <property type="protein sequence ID" value="GAX15041.1"/>
    <property type="molecule type" value="Genomic_DNA"/>
</dbReference>
<organism evidence="2 3">
    <name type="scientific">Fistulifera solaris</name>
    <name type="common">Oleaginous diatom</name>
    <dbReference type="NCBI Taxonomy" id="1519565"/>
    <lineage>
        <taxon>Eukaryota</taxon>
        <taxon>Sar</taxon>
        <taxon>Stramenopiles</taxon>
        <taxon>Ochrophyta</taxon>
        <taxon>Bacillariophyta</taxon>
        <taxon>Bacillariophyceae</taxon>
        <taxon>Bacillariophycidae</taxon>
        <taxon>Naviculales</taxon>
        <taxon>Naviculaceae</taxon>
        <taxon>Fistulifera</taxon>
    </lineage>
</organism>
<keyword evidence="3" id="KW-1185">Reference proteome</keyword>
<dbReference type="InterPro" id="IPR027417">
    <property type="entry name" value="P-loop_NTPase"/>
</dbReference>
<dbReference type="Pfam" id="PF00350">
    <property type="entry name" value="Dynamin_N"/>
    <property type="match status" value="1"/>
</dbReference>
<comment type="caution">
    <text evidence="2">The sequence shown here is derived from an EMBL/GenBank/DDBJ whole genome shotgun (WGS) entry which is preliminary data.</text>
</comment>
<dbReference type="SUPFAM" id="SSF52540">
    <property type="entry name" value="P-loop containing nucleoside triphosphate hydrolases"/>
    <property type="match status" value="1"/>
</dbReference>
<reference evidence="2 3" key="1">
    <citation type="journal article" date="2015" name="Plant Cell">
        <title>Oil accumulation by the oleaginous diatom Fistulifera solaris as revealed by the genome and transcriptome.</title>
        <authorList>
            <person name="Tanaka T."/>
            <person name="Maeda Y."/>
            <person name="Veluchamy A."/>
            <person name="Tanaka M."/>
            <person name="Abida H."/>
            <person name="Marechal E."/>
            <person name="Bowler C."/>
            <person name="Muto M."/>
            <person name="Sunaga Y."/>
            <person name="Tanaka M."/>
            <person name="Yoshino T."/>
            <person name="Taniguchi T."/>
            <person name="Fukuda Y."/>
            <person name="Nemoto M."/>
            <person name="Matsumoto M."/>
            <person name="Wong P.S."/>
            <person name="Aburatani S."/>
            <person name="Fujibuchi W."/>
        </authorList>
    </citation>
    <scope>NUCLEOTIDE SEQUENCE [LARGE SCALE GENOMIC DNA]</scope>
    <source>
        <strain evidence="2 3">JPCC DA0580</strain>
    </source>
</reference>
<dbReference type="Gene3D" id="3.40.50.300">
    <property type="entry name" value="P-loop containing nucleotide triphosphate hydrolases"/>
    <property type="match status" value="1"/>
</dbReference>
<dbReference type="InterPro" id="IPR045063">
    <property type="entry name" value="Dynamin_N"/>
</dbReference>
<evidence type="ECO:0000313" key="3">
    <source>
        <dbReference type="Proteomes" id="UP000198406"/>
    </source>
</evidence>
<gene>
    <name evidence="2" type="ORF">FisN_12Lu393</name>
</gene>
<dbReference type="AlphaFoldDB" id="A0A1Z5JMM9"/>
<accession>A0A1Z5JMM9</accession>